<dbReference type="Proteomes" id="UP000501690">
    <property type="component" value="Linkage Group LG4"/>
</dbReference>
<dbReference type="AlphaFoldDB" id="A0A4D6LPF0"/>
<evidence type="ECO:0000313" key="3">
    <source>
        <dbReference type="Proteomes" id="UP000501690"/>
    </source>
</evidence>
<accession>A0A4D6LPF0</accession>
<evidence type="ECO:0000313" key="2">
    <source>
        <dbReference type="EMBL" id="QCD90769.1"/>
    </source>
</evidence>
<feature type="compositionally biased region" description="Polar residues" evidence="1">
    <location>
        <begin position="160"/>
        <end position="171"/>
    </location>
</feature>
<keyword evidence="3" id="KW-1185">Reference proteome</keyword>
<evidence type="ECO:0000256" key="1">
    <source>
        <dbReference type="SAM" id="MobiDB-lite"/>
    </source>
</evidence>
<feature type="region of interest" description="Disordered" evidence="1">
    <location>
        <begin position="156"/>
        <end position="189"/>
    </location>
</feature>
<proteinExistence type="predicted"/>
<dbReference type="PANTHER" id="PTHR34190:SF3">
    <property type="entry name" value="MICROSPORE-SPECIFIC PROMOTER 2"/>
    <property type="match status" value="1"/>
</dbReference>
<reference evidence="2 3" key="1">
    <citation type="submission" date="2019-04" db="EMBL/GenBank/DDBJ databases">
        <title>An improved genome assembly and genetic linkage map for asparagus bean, Vigna unguiculata ssp. sesquipedialis.</title>
        <authorList>
            <person name="Xia Q."/>
            <person name="Zhang R."/>
            <person name="Dong Y."/>
        </authorList>
    </citation>
    <scope>NUCLEOTIDE SEQUENCE [LARGE SCALE GENOMIC DNA]</scope>
    <source>
        <tissue evidence="2">Leaf</tissue>
    </source>
</reference>
<dbReference type="EMBL" id="CP039348">
    <property type="protein sequence ID" value="QCD90769.1"/>
    <property type="molecule type" value="Genomic_DNA"/>
</dbReference>
<dbReference type="PANTHER" id="PTHR34190">
    <property type="entry name" value="EXPRESSED PROTEIN"/>
    <property type="match status" value="1"/>
</dbReference>
<organism evidence="2 3">
    <name type="scientific">Vigna unguiculata</name>
    <name type="common">Cowpea</name>
    <dbReference type="NCBI Taxonomy" id="3917"/>
    <lineage>
        <taxon>Eukaryota</taxon>
        <taxon>Viridiplantae</taxon>
        <taxon>Streptophyta</taxon>
        <taxon>Embryophyta</taxon>
        <taxon>Tracheophyta</taxon>
        <taxon>Spermatophyta</taxon>
        <taxon>Magnoliopsida</taxon>
        <taxon>eudicotyledons</taxon>
        <taxon>Gunneridae</taxon>
        <taxon>Pentapetalae</taxon>
        <taxon>rosids</taxon>
        <taxon>fabids</taxon>
        <taxon>Fabales</taxon>
        <taxon>Fabaceae</taxon>
        <taxon>Papilionoideae</taxon>
        <taxon>50 kb inversion clade</taxon>
        <taxon>NPAAA clade</taxon>
        <taxon>indigoferoid/millettioid clade</taxon>
        <taxon>Phaseoleae</taxon>
        <taxon>Vigna</taxon>
    </lineage>
</organism>
<name>A0A4D6LPF0_VIGUN</name>
<sequence length="206" mass="23525">MSQLNEHWNVPKMDDPKLPSHHSSISLIARLDHLEFIMKYLERKQRYGSNVPADKAKQSLDLSTKEDLFKGTMLDRVASLEHRLFKLYVEIDSSGNSVPLSRDSTQISGECSTSQGSKTEICRSFPTFNNLSDNTERGLVPIKTTEISQEKCESEKEQIKNSCPPKQQVQVVKNRPKKKEKKGQVEKKRVSTVLHKKFGEEVVMVH</sequence>
<gene>
    <name evidence="2" type="ORF">DEO72_LG4g1729</name>
</gene>
<protein>
    <submittedName>
        <fullName evidence="2">Uncharacterized protein</fullName>
    </submittedName>
</protein>